<dbReference type="WBParaSite" id="nRc.2.0.1.t04102-RA">
    <property type="protein sequence ID" value="nRc.2.0.1.t04102-RA"/>
    <property type="gene ID" value="nRc.2.0.1.g04102"/>
</dbReference>
<sequence>MRWAAQQVLLVRQMPACGMWPPLGVSAASIVLDWMGFNNNRFTKLRDRQNSDSNWDRIVELEHYIFELTILVLGSSYALQGCGRKTLNLFRAQQWISNEYFDIARVNLEQSATFSKRTDGLMGQYMITGYIYLVDTTVDVHGPRSISWSFMFCKVPVNRIALQRLTNNELHVLEKNMFYAPKRQWLDTTGPYRRVLHEKFIASRQYLPRNWNMMVLLLLACGAFAARSVVNSSLDETLDKEKTREAIRLWIFEMHMQSILTLPTISEGEMNIGKTLLDRVCIGQPEFQSGLIYNSTVDKTV</sequence>
<dbReference type="AlphaFoldDB" id="A0A915HRV1"/>
<organism evidence="1 2">
    <name type="scientific">Romanomermis culicivorax</name>
    <name type="common">Nematode worm</name>
    <dbReference type="NCBI Taxonomy" id="13658"/>
    <lineage>
        <taxon>Eukaryota</taxon>
        <taxon>Metazoa</taxon>
        <taxon>Ecdysozoa</taxon>
        <taxon>Nematoda</taxon>
        <taxon>Enoplea</taxon>
        <taxon>Dorylaimia</taxon>
        <taxon>Mermithida</taxon>
        <taxon>Mermithoidea</taxon>
        <taxon>Mermithidae</taxon>
        <taxon>Romanomermis</taxon>
    </lineage>
</organism>
<keyword evidence="1" id="KW-1185">Reference proteome</keyword>
<reference evidence="2" key="1">
    <citation type="submission" date="2022-11" db="UniProtKB">
        <authorList>
            <consortium name="WormBaseParasite"/>
        </authorList>
    </citation>
    <scope>IDENTIFICATION</scope>
</reference>
<evidence type="ECO:0000313" key="1">
    <source>
        <dbReference type="Proteomes" id="UP000887565"/>
    </source>
</evidence>
<proteinExistence type="predicted"/>
<accession>A0A915HRV1</accession>
<dbReference type="Proteomes" id="UP000887565">
    <property type="component" value="Unplaced"/>
</dbReference>
<protein>
    <submittedName>
        <fullName evidence="2">Uncharacterized protein</fullName>
    </submittedName>
</protein>
<evidence type="ECO:0000313" key="2">
    <source>
        <dbReference type="WBParaSite" id="nRc.2.0.1.t04102-RA"/>
    </source>
</evidence>
<name>A0A915HRV1_ROMCU</name>